<feature type="domain" description="WH1" evidence="2">
    <location>
        <begin position="1"/>
        <end position="87"/>
    </location>
</feature>
<proteinExistence type="predicted"/>
<dbReference type="PANTHER" id="PTHR11202:SF22">
    <property type="entry name" value="PROTEIN ENABLED"/>
    <property type="match status" value="1"/>
</dbReference>
<evidence type="ECO:0000259" key="2">
    <source>
        <dbReference type="PROSITE" id="PS50229"/>
    </source>
</evidence>
<dbReference type="WBParaSite" id="scaffold4488_cov207.g8216">
    <property type="protein sequence ID" value="scaffold4488_cov207.g8216"/>
    <property type="gene ID" value="scaffold4488_cov207.g8216"/>
</dbReference>
<dbReference type="PROSITE" id="PS50229">
    <property type="entry name" value="WH1"/>
    <property type="match status" value="1"/>
</dbReference>
<dbReference type="InterPro" id="IPR000697">
    <property type="entry name" value="WH1/EVH1_dom"/>
</dbReference>
<organism evidence="3 4">
    <name type="scientific">Meloidogyne javanica</name>
    <name type="common">Root-knot nematode worm</name>
    <dbReference type="NCBI Taxonomy" id="6303"/>
    <lineage>
        <taxon>Eukaryota</taxon>
        <taxon>Metazoa</taxon>
        <taxon>Ecdysozoa</taxon>
        <taxon>Nematoda</taxon>
        <taxon>Chromadorea</taxon>
        <taxon>Rhabditida</taxon>
        <taxon>Tylenchina</taxon>
        <taxon>Tylenchomorpha</taxon>
        <taxon>Tylenchoidea</taxon>
        <taxon>Meloidogynidae</taxon>
        <taxon>Meloidogyninae</taxon>
        <taxon>Meloidogyne</taxon>
        <taxon>Meloidogyne incognita group</taxon>
    </lineage>
</organism>
<dbReference type="GO" id="GO:0017124">
    <property type="term" value="F:SH3 domain binding"/>
    <property type="evidence" value="ECO:0007669"/>
    <property type="project" value="TreeGrafter"/>
</dbReference>
<sequence>MNGHSGLSSIKLVKSINEAIYRIIAIRNIDNKRIVDQVIFQRLKYKEATPSFHQWRNEHKQVIGLSFTNTQEARHFYSGVRQALDSLVSIQQQFVSVPTSNQVDTSTYQDPQNFHNYNCQQQDIYSNGANHVEEVNTCYIEPNNGKIISTQTNGCYENNNQRIYGQKYVNNQGQITTNQQQNNLIRRASQGSNISSSTGGNDNTNSIKPSSSTTTNNSSRENGPKNPIGGKQDLISELADRLNKRKMNCAAEGNNEIILNKPVEVGGTKNCVVNQPKPQQICGNTQGVQQNANVQLKNGPAISQKLVILILVFIQGDPRGFGKLVKA</sequence>
<evidence type="ECO:0000313" key="4">
    <source>
        <dbReference type="WBParaSite" id="scaffold4488_cov207.g8216"/>
    </source>
</evidence>
<dbReference type="Gene3D" id="2.30.29.30">
    <property type="entry name" value="Pleckstrin-homology domain (PH domain)/Phosphotyrosine-binding domain (PTB)"/>
    <property type="match status" value="1"/>
</dbReference>
<evidence type="ECO:0000313" key="3">
    <source>
        <dbReference type="Proteomes" id="UP000887561"/>
    </source>
</evidence>
<dbReference type="AlphaFoldDB" id="A0A915MM39"/>
<keyword evidence="3" id="KW-1185">Reference proteome</keyword>
<name>A0A915MM39_MELJA</name>
<dbReference type="SUPFAM" id="SSF50729">
    <property type="entry name" value="PH domain-like"/>
    <property type="match status" value="1"/>
</dbReference>
<dbReference type="SMART" id="SM00461">
    <property type="entry name" value="WH1"/>
    <property type="match status" value="1"/>
</dbReference>
<evidence type="ECO:0000256" key="1">
    <source>
        <dbReference type="SAM" id="MobiDB-lite"/>
    </source>
</evidence>
<protein>
    <submittedName>
        <fullName evidence="4">WH1 domain-containing protein</fullName>
    </submittedName>
</protein>
<dbReference type="Proteomes" id="UP000887561">
    <property type="component" value="Unplaced"/>
</dbReference>
<feature type="compositionally biased region" description="Low complexity" evidence="1">
    <location>
        <begin position="190"/>
        <end position="219"/>
    </location>
</feature>
<dbReference type="InterPro" id="IPR011993">
    <property type="entry name" value="PH-like_dom_sf"/>
</dbReference>
<dbReference type="Pfam" id="PF00568">
    <property type="entry name" value="WH1"/>
    <property type="match status" value="1"/>
</dbReference>
<reference evidence="4" key="1">
    <citation type="submission" date="2022-11" db="UniProtKB">
        <authorList>
            <consortium name="WormBaseParasite"/>
        </authorList>
    </citation>
    <scope>IDENTIFICATION</scope>
</reference>
<feature type="region of interest" description="Disordered" evidence="1">
    <location>
        <begin position="190"/>
        <end position="232"/>
    </location>
</feature>
<accession>A0A915MM39</accession>
<dbReference type="PANTHER" id="PTHR11202">
    <property type="entry name" value="SPROUTY-RELATED, EVH1 DOMAIN-CONTAINING PROTEIN FAMILY MEMBER"/>
    <property type="match status" value="1"/>
</dbReference>